<gene>
    <name evidence="1" type="ORF">A4R43_33195</name>
</gene>
<protein>
    <recommendedName>
        <fullName evidence="3">ESX-1 secretion-associated protein</fullName>
    </recommendedName>
</protein>
<dbReference type="OrthoDB" id="3688882at2"/>
<dbReference type="AlphaFoldDB" id="A0A344LF76"/>
<evidence type="ECO:0008006" key="3">
    <source>
        <dbReference type="Google" id="ProtNLM"/>
    </source>
</evidence>
<name>A0A344LF76_9PSEU</name>
<dbReference type="Pfam" id="PF10824">
    <property type="entry name" value="T7SS_ESX_EspC"/>
    <property type="match status" value="1"/>
</dbReference>
<proteinExistence type="predicted"/>
<organism evidence="1 2">
    <name type="scientific">Amycolatopsis albispora</name>
    <dbReference type="NCBI Taxonomy" id="1804986"/>
    <lineage>
        <taxon>Bacteria</taxon>
        <taxon>Bacillati</taxon>
        <taxon>Actinomycetota</taxon>
        <taxon>Actinomycetes</taxon>
        <taxon>Pseudonocardiales</taxon>
        <taxon>Pseudonocardiaceae</taxon>
        <taxon>Amycolatopsis</taxon>
    </lineage>
</organism>
<keyword evidence="2" id="KW-1185">Reference proteome</keyword>
<evidence type="ECO:0000313" key="2">
    <source>
        <dbReference type="Proteomes" id="UP000250434"/>
    </source>
</evidence>
<dbReference type="RefSeq" id="WP_113695766.1">
    <property type="nucleotide sequence ID" value="NZ_CP015163.1"/>
</dbReference>
<dbReference type="GO" id="GO:0009306">
    <property type="term" value="P:protein secretion"/>
    <property type="evidence" value="ECO:0007669"/>
    <property type="project" value="InterPro"/>
</dbReference>
<dbReference type="KEGG" id="aab:A4R43_33195"/>
<dbReference type="EMBL" id="CP015163">
    <property type="protein sequence ID" value="AXB46700.1"/>
    <property type="molecule type" value="Genomic_DNA"/>
</dbReference>
<reference evidence="1 2" key="1">
    <citation type="submission" date="2016-04" db="EMBL/GenBank/DDBJ databases">
        <title>Complete genome sequence and analysis of deep-sea sediment isolate, Amycolatopsis sp. WP1.</title>
        <authorList>
            <person name="Wang H."/>
            <person name="Chen S."/>
            <person name="Wu Q."/>
        </authorList>
    </citation>
    <scope>NUCLEOTIDE SEQUENCE [LARGE SCALE GENOMIC DNA]</scope>
    <source>
        <strain evidence="1 2">WP1</strain>
    </source>
</reference>
<dbReference type="Proteomes" id="UP000250434">
    <property type="component" value="Chromosome"/>
</dbReference>
<evidence type="ECO:0000313" key="1">
    <source>
        <dbReference type="EMBL" id="AXB46700.1"/>
    </source>
</evidence>
<dbReference type="InterPro" id="IPR022536">
    <property type="entry name" value="EspC"/>
</dbReference>
<accession>A0A344LF76</accession>
<sequence>MSRDIEADPEELRHHAKNIQNLQHELSAALGAVTQVTDPDAFGMIGRPLAMICANFIDETTTQLRTAADTTNDHLQKVQTWAERTDDNEESIKALFATIEERK</sequence>